<dbReference type="EMBL" id="CP127173">
    <property type="protein sequence ID" value="WIV55271.1"/>
    <property type="molecule type" value="Genomic_DNA"/>
</dbReference>
<name>A0ABY8XI33_9PSEU</name>
<protein>
    <submittedName>
        <fullName evidence="1">Uncharacterized protein</fullName>
    </submittedName>
</protein>
<evidence type="ECO:0000313" key="2">
    <source>
        <dbReference type="Proteomes" id="UP001227101"/>
    </source>
</evidence>
<proteinExistence type="predicted"/>
<reference evidence="1 2" key="1">
    <citation type="submission" date="2023-06" db="EMBL/GenBank/DDBJ databases">
        <authorList>
            <person name="Oyuntsetseg B."/>
            <person name="Kim S.B."/>
        </authorList>
    </citation>
    <scope>NUCLEOTIDE SEQUENCE [LARGE SCALE GENOMIC DNA]</scope>
    <source>
        <strain evidence="1 2">2-2</strain>
    </source>
</reference>
<dbReference type="Proteomes" id="UP001227101">
    <property type="component" value="Chromosome"/>
</dbReference>
<sequence length="68" mass="7608">MKEFEKTLRGRVGVVYTELAAAREGGEDYACDLHAARLEELFDLARRHGIDATTWVDLDVAIPRQCSA</sequence>
<gene>
    <name evidence="1" type="ORF">QP939_41650</name>
</gene>
<accession>A0ABY8XI33</accession>
<dbReference type="RefSeq" id="WP_285452140.1">
    <property type="nucleotide sequence ID" value="NZ_CP127173.1"/>
</dbReference>
<evidence type="ECO:0000313" key="1">
    <source>
        <dbReference type="EMBL" id="WIV55271.1"/>
    </source>
</evidence>
<keyword evidence="2" id="KW-1185">Reference proteome</keyword>
<organism evidence="1 2">
    <name type="scientific">Amycolatopsis nalaikhensis</name>
    <dbReference type="NCBI Taxonomy" id="715472"/>
    <lineage>
        <taxon>Bacteria</taxon>
        <taxon>Bacillati</taxon>
        <taxon>Actinomycetota</taxon>
        <taxon>Actinomycetes</taxon>
        <taxon>Pseudonocardiales</taxon>
        <taxon>Pseudonocardiaceae</taxon>
        <taxon>Amycolatopsis</taxon>
    </lineage>
</organism>